<accession>A0A2Z4Y3C4</accession>
<name>A0A2Z4Y3C4_SUMC1</name>
<dbReference type="Proteomes" id="UP000262583">
    <property type="component" value="Chromosome"/>
</dbReference>
<dbReference type="InterPro" id="IPR011032">
    <property type="entry name" value="GroES-like_sf"/>
</dbReference>
<comment type="cofactor">
    <cofactor evidence="1">
        <name>Zn(2+)</name>
        <dbReference type="ChEBI" id="CHEBI:29105"/>
    </cofactor>
</comment>
<dbReference type="Gene3D" id="3.90.180.10">
    <property type="entry name" value="Medium-chain alcohol dehydrogenases, catalytic domain"/>
    <property type="match status" value="2"/>
</dbReference>
<proteinExistence type="inferred from homology"/>
<dbReference type="PANTHER" id="PTHR43350">
    <property type="entry name" value="NAD-DEPENDENT ALCOHOL DEHYDROGENASE"/>
    <property type="match status" value="1"/>
</dbReference>
<dbReference type="KEGG" id="schv:BRCON_0188"/>
<evidence type="ECO:0000313" key="8">
    <source>
        <dbReference type="Proteomes" id="UP000262583"/>
    </source>
</evidence>
<dbReference type="SMART" id="SM00829">
    <property type="entry name" value="PKS_ER"/>
    <property type="match status" value="1"/>
</dbReference>
<keyword evidence="3" id="KW-0479">Metal-binding</keyword>
<gene>
    <name evidence="7" type="ORF">BRCON_0188</name>
</gene>
<keyword evidence="5" id="KW-0560">Oxidoreductase</keyword>
<organism evidence="7 8">
    <name type="scientific">Sumerlaea chitinivorans</name>
    <dbReference type="NCBI Taxonomy" id="2250252"/>
    <lineage>
        <taxon>Bacteria</taxon>
        <taxon>Candidatus Sumerlaeota</taxon>
        <taxon>Candidatus Sumerlaeia</taxon>
        <taxon>Candidatus Sumerlaeales</taxon>
        <taxon>Candidatus Sumerlaeaceae</taxon>
        <taxon>Candidatus Sumerlaea</taxon>
    </lineage>
</organism>
<evidence type="ECO:0000313" key="7">
    <source>
        <dbReference type="EMBL" id="AXA34965.1"/>
    </source>
</evidence>
<comment type="similarity">
    <text evidence="2">Belongs to the zinc-containing alcohol dehydrogenase family.</text>
</comment>
<dbReference type="GO" id="GO:0046872">
    <property type="term" value="F:metal ion binding"/>
    <property type="evidence" value="ECO:0007669"/>
    <property type="project" value="UniProtKB-KW"/>
</dbReference>
<dbReference type="CDD" id="cd08255">
    <property type="entry name" value="2-desacetyl-2-hydroxyethyl_bacteriochlorophyllide_like"/>
    <property type="match status" value="1"/>
</dbReference>
<protein>
    <submittedName>
        <fullName evidence="7">Putative zinc-binding dehydrogenase</fullName>
    </submittedName>
</protein>
<dbReference type="GO" id="GO:0016491">
    <property type="term" value="F:oxidoreductase activity"/>
    <property type="evidence" value="ECO:0007669"/>
    <property type="project" value="UniProtKB-KW"/>
</dbReference>
<dbReference type="InterPro" id="IPR036291">
    <property type="entry name" value="NAD(P)-bd_dom_sf"/>
</dbReference>
<dbReference type="PANTHER" id="PTHR43350:SF19">
    <property type="entry name" value="D-GULOSIDE 3-DEHYDROGENASE"/>
    <property type="match status" value="1"/>
</dbReference>
<evidence type="ECO:0000256" key="1">
    <source>
        <dbReference type="ARBA" id="ARBA00001947"/>
    </source>
</evidence>
<evidence type="ECO:0000256" key="3">
    <source>
        <dbReference type="ARBA" id="ARBA00022723"/>
    </source>
</evidence>
<dbReference type="Gene3D" id="3.40.50.720">
    <property type="entry name" value="NAD(P)-binding Rossmann-like Domain"/>
    <property type="match status" value="1"/>
</dbReference>
<keyword evidence="4" id="KW-0862">Zinc</keyword>
<dbReference type="SUPFAM" id="SSF50129">
    <property type="entry name" value="GroES-like"/>
    <property type="match status" value="1"/>
</dbReference>
<dbReference type="InterPro" id="IPR013149">
    <property type="entry name" value="ADH-like_C"/>
</dbReference>
<dbReference type="InterPro" id="IPR020843">
    <property type="entry name" value="ER"/>
</dbReference>
<evidence type="ECO:0000256" key="4">
    <source>
        <dbReference type="ARBA" id="ARBA00022833"/>
    </source>
</evidence>
<feature type="domain" description="Enoyl reductase (ER)" evidence="6">
    <location>
        <begin position="14"/>
        <end position="338"/>
    </location>
</feature>
<reference evidence="7 8" key="1">
    <citation type="submission" date="2018-05" db="EMBL/GenBank/DDBJ databases">
        <title>A metagenomic window into the 2 km-deep terrestrial subsurface aquifer revealed taxonomically and functionally diverse microbial community comprising novel uncultured bacterial lineages.</title>
        <authorList>
            <person name="Kadnikov V.V."/>
            <person name="Mardanov A.V."/>
            <person name="Beletsky A.V."/>
            <person name="Banks D."/>
            <person name="Pimenov N.V."/>
            <person name="Frank Y.A."/>
            <person name="Karnachuk O.V."/>
            <person name="Ravin N.V."/>
        </authorList>
    </citation>
    <scope>NUCLEOTIDE SEQUENCE [LARGE SCALE GENOMIC DNA]</scope>
    <source>
        <strain evidence="7">BY</strain>
    </source>
</reference>
<dbReference type="EMBL" id="CP030759">
    <property type="protein sequence ID" value="AXA34965.1"/>
    <property type="molecule type" value="Genomic_DNA"/>
</dbReference>
<evidence type="ECO:0000256" key="2">
    <source>
        <dbReference type="ARBA" id="ARBA00008072"/>
    </source>
</evidence>
<evidence type="ECO:0000256" key="5">
    <source>
        <dbReference type="ARBA" id="ARBA00023002"/>
    </source>
</evidence>
<sequence length="345" mass="37368">MERSPVRQLVVIEGRPEWRNVELSPLKPKFLRVRTLFSGVSQGTELLAFELNASPDLPPHPLGYQVAGEVIELGSEGAGGFQVGDRVACYGAPYVSHSQVVDVPYLLATRVPHAMPLPHAAFCGLGAIALHAFRVARLSLGEVAVVIGLGMLGNLIAQFGRIAGCRVVATDLAQSRAEIARSVGIEVAPSWDSLVDRVKGFSMGNGADAVFLAVNRCSEELLRRATELLRLRGRLVIVGTADAQLPREALFAREAELIVSRAGGPGRYDSNYETACVDYPYGYVRWTEGRNVAEYVRLAAEGALQVTPLLTDLVPVSEFAKTYESLSSAPEKHLGVVFDWREESV</sequence>
<dbReference type="SUPFAM" id="SSF51735">
    <property type="entry name" value="NAD(P)-binding Rossmann-fold domains"/>
    <property type="match status" value="1"/>
</dbReference>
<evidence type="ECO:0000259" key="6">
    <source>
        <dbReference type="SMART" id="SM00829"/>
    </source>
</evidence>
<dbReference type="AlphaFoldDB" id="A0A2Z4Y3C4"/>
<dbReference type="Pfam" id="PF00107">
    <property type="entry name" value="ADH_zinc_N"/>
    <property type="match status" value="1"/>
</dbReference>